<feature type="transmembrane region" description="Helical" evidence="1">
    <location>
        <begin position="111"/>
        <end position="131"/>
    </location>
</feature>
<keyword evidence="1" id="KW-1133">Transmembrane helix</keyword>
<gene>
    <name evidence="2" type="ORF">GCM10009119_28080</name>
</gene>
<evidence type="ECO:0008006" key="4">
    <source>
        <dbReference type="Google" id="ProtNLM"/>
    </source>
</evidence>
<keyword evidence="1" id="KW-0472">Membrane</keyword>
<evidence type="ECO:0000313" key="2">
    <source>
        <dbReference type="EMBL" id="GAA0879839.1"/>
    </source>
</evidence>
<name>A0ABP3YG26_9BACT</name>
<comment type="caution">
    <text evidence="2">The sequence shown here is derived from an EMBL/GenBank/DDBJ whole genome shotgun (WGS) entry which is preliminary data.</text>
</comment>
<sequence>MVFTLSKMKKLSLINRILILFSALLIIPAFFTPLWQINLWAPQYPEGLSMKIWIDRLSGNVDQINGVNHYIGMKYISNEMFPEFTYLVYVVGALVALGVIAFLIGRRWSLYGFLGLMSLFGIAVLVDMYLWGYDYGHHLDPKAAIKVEGMSYQPPLIGYKELLNFLAYSGPDIGSWLLIGGVVLLLAAIVNDRLSNRSQSPSPYK</sequence>
<evidence type="ECO:0000313" key="3">
    <source>
        <dbReference type="Proteomes" id="UP001500469"/>
    </source>
</evidence>
<feature type="transmembrane region" description="Helical" evidence="1">
    <location>
        <begin position="173"/>
        <end position="190"/>
    </location>
</feature>
<accession>A0ABP3YG26</accession>
<protein>
    <recommendedName>
        <fullName evidence="4">Copper chaperone NosL</fullName>
    </recommendedName>
</protein>
<keyword evidence="1" id="KW-0812">Transmembrane</keyword>
<feature type="transmembrane region" description="Helical" evidence="1">
    <location>
        <begin position="84"/>
        <end position="104"/>
    </location>
</feature>
<evidence type="ECO:0000256" key="1">
    <source>
        <dbReference type="SAM" id="Phobius"/>
    </source>
</evidence>
<dbReference type="Proteomes" id="UP001500469">
    <property type="component" value="Unassembled WGS sequence"/>
</dbReference>
<dbReference type="EMBL" id="BAAAFI010000035">
    <property type="protein sequence ID" value="GAA0879839.1"/>
    <property type="molecule type" value="Genomic_DNA"/>
</dbReference>
<keyword evidence="3" id="KW-1185">Reference proteome</keyword>
<proteinExistence type="predicted"/>
<organism evidence="2 3">
    <name type="scientific">Algoriphagus jejuensis</name>
    <dbReference type="NCBI Taxonomy" id="419934"/>
    <lineage>
        <taxon>Bacteria</taxon>
        <taxon>Pseudomonadati</taxon>
        <taxon>Bacteroidota</taxon>
        <taxon>Cytophagia</taxon>
        <taxon>Cytophagales</taxon>
        <taxon>Cyclobacteriaceae</taxon>
        <taxon>Algoriphagus</taxon>
    </lineage>
</organism>
<reference evidence="3" key="1">
    <citation type="journal article" date="2019" name="Int. J. Syst. Evol. Microbiol.">
        <title>The Global Catalogue of Microorganisms (GCM) 10K type strain sequencing project: providing services to taxonomists for standard genome sequencing and annotation.</title>
        <authorList>
            <consortium name="The Broad Institute Genomics Platform"/>
            <consortium name="The Broad Institute Genome Sequencing Center for Infectious Disease"/>
            <person name="Wu L."/>
            <person name="Ma J."/>
        </authorList>
    </citation>
    <scope>NUCLEOTIDE SEQUENCE [LARGE SCALE GENOMIC DNA]</scope>
    <source>
        <strain evidence="3">JCM 16112</strain>
    </source>
</reference>